<sequence>MIKFNKNFKFGVSLSGPQTEGNKNKVNDSIMDFWYNSFPNDFDANIGPNDTIDMYSDYKEHLKWLDEINIESFRTSIQWCRLIKDFKTCEVDTDGYNFYLNYFKEIKKRKIILIVNLHHFDIPYLIYKKGGWETKETINLFYNFAKKCFSLFGDIVDEWTTFNEPMADVDAKYLYGLHFPKKKDFKLSIQVYTNMIIAHSMVTCYFKNNYKDKKISIILNITPAYSRSNSFGDLKATEFQNMLITYSQLDLVLKNKINNNLKEFLIKKDLYPIISEDEKSFIKKSKIDYLSLNYYQPVRVKEKEKTTNETNLNMPTDYYDYYDWPKKIINPYRGWEIYPKGIYDLSILIKNKYNNFPYIISENGMGVENENRFRKKNIINDNYRIKFIKQHLMWLKKAIKEGCNCNGYSLWTFIDCWSWSNSFKNRYGLIEYSLKSKKTINKKSSLYFKKLIENKNN</sequence>
<name>A0A0K1P6I9_9MOLU</name>
<gene>
    <name evidence="2" type="primary">bgl2</name>
    <name evidence="2" type="ORF">STURON_00690</name>
</gene>
<dbReference type="STRING" id="216946.STURO_v1c06900"/>
<dbReference type="OrthoDB" id="391810at2"/>
<dbReference type="Proteomes" id="UP000067243">
    <property type="component" value="Chromosome"/>
</dbReference>
<organism evidence="2 3">
    <name type="scientific">Spiroplasma turonicum</name>
    <dbReference type="NCBI Taxonomy" id="216946"/>
    <lineage>
        <taxon>Bacteria</taxon>
        <taxon>Bacillati</taxon>
        <taxon>Mycoplasmatota</taxon>
        <taxon>Mollicutes</taxon>
        <taxon>Entomoplasmatales</taxon>
        <taxon>Spiroplasmataceae</taxon>
        <taxon>Spiroplasma</taxon>
    </lineage>
</organism>
<dbReference type="GO" id="GO:0008422">
    <property type="term" value="F:beta-glucosidase activity"/>
    <property type="evidence" value="ECO:0007669"/>
    <property type="project" value="TreeGrafter"/>
</dbReference>
<evidence type="ECO:0000313" key="3">
    <source>
        <dbReference type="Proteomes" id="UP000067243"/>
    </source>
</evidence>
<evidence type="ECO:0000256" key="1">
    <source>
        <dbReference type="RuleBase" id="RU003690"/>
    </source>
</evidence>
<dbReference type="Gene3D" id="3.20.20.80">
    <property type="entry name" value="Glycosidases"/>
    <property type="match status" value="1"/>
</dbReference>
<dbReference type="GO" id="GO:0005829">
    <property type="term" value="C:cytosol"/>
    <property type="evidence" value="ECO:0007669"/>
    <property type="project" value="TreeGrafter"/>
</dbReference>
<reference evidence="2 3" key="1">
    <citation type="journal article" date="2015" name="Genome Announc.">
        <title>Complete Genome Sequence of Spiroplasma turonicum Strain Tab4cT, a Parasite of a Horse Fly, Haematopota sp. (Diptera: Tabanidae).</title>
        <authorList>
            <person name="Davis R.E."/>
            <person name="Shao J."/>
            <person name="Zhao Y."/>
            <person name="Gasparich G.E."/>
            <person name="Gaynor B.J."/>
            <person name="Donofrio N."/>
        </authorList>
    </citation>
    <scope>NUCLEOTIDE SEQUENCE [LARGE SCALE GENOMIC DNA]</scope>
    <source>
        <strain evidence="2 3">Tab4c</strain>
    </source>
</reference>
<accession>A0A0K1P6I9</accession>
<proteinExistence type="inferred from homology"/>
<dbReference type="InterPro" id="IPR001360">
    <property type="entry name" value="Glyco_hydro_1"/>
</dbReference>
<comment type="similarity">
    <text evidence="1">Belongs to the glycosyl hydrolase 1 family.</text>
</comment>
<dbReference type="GO" id="GO:0016052">
    <property type="term" value="P:carbohydrate catabolic process"/>
    <property type="evidence" value="ECO:0007669"/>
    <property type="project" value="TreeGrafter"/>
</dbReference>
<dbReference type="RefSeq" id="WP_075048518.1">
    <property type="nucleotide sequence ID" value="NZ_CP012328.1"/>
</dbReference>
<dbReference type="Pfam" id="PF00232">
    <property type="entry name" value="Glyco_hydro_1"/>
    <property type="match status" value="1"/>
</dbReference>
<dbReference type="PANTHER" id="PTHR10353">
    <property type="entry name" value="GLYCOSYL HYDROLASE"/>
    <property type="match status" value="1"/>
</dbReference>
<dbReference type="KEGG" id="stur:STURON_00690"/>
<dbReference type="InterPro" id="IPR017853">
    <property type="entry name" value="GH"/>
</dbReference>
<dbReference type="EMBL" id="CP012328">
    <property type="protein sequence ID" value="AKU79936.1"/>
    <property type="molecule type" value="Genomic_DNA"/>
</dbReference>
<evidence type="ECO:0000313" key="2">
    <source>
        <dbReference type="EMBL" id="AKU79936.1"/>
    </source>
</evidence>
<dbReference type="SUPFAM" id="SSF51445">
    <property type="entry name" value="(Trans)glycosidases"/>
    <property type="match status" value="1"/>
</dbReference>
<dbReference type="PRINTS" id="PR00131">
    <property type="entry name" value="GLHYDRLASE1"/>
</dbReference>
<protein>
    <submittedName>
        <fullName evidence="2">6-phospho-beta-glucosidase</fullName>
    </submittedName>
</protein>
<dbReference type="PANTHER" id="PTHR10353:SF139">
    <property type="entry name" value="6-PHOSPHO-BETA-GLUCOSIDASE GMUD"/>
    <property type="match status" value="1"/>
</dbReference>
<dbReference type="AlphaFoldDB" id="A0A0K1P6I9"/>
<dbReference type="PATRIC" id="fig|216946.3.peg.717"/>
<keyword evidence="3" id="KW-1185">Reference proteome</keyword>